<comment type="catalytic activity">
    <reaction evidence="1">
        <text>ATP + protein L-histidine = ADP + protein N-phospho-L-histidine.</text>
        <dbReference type="EC" id="2.7.13.3"/>
    </reaction>
</comment>
<dbReference type="GO" id="GO:0006355">
    <property type="term" value="P:regulation of DNA-templated transcription"/>
    <property type="evidence" value="ECO:0007669"/>
    <property type="project" value="InterPro"/>
</dbReference>
<dbReference type="Gene3D" id="3.30.565.10">
    <property type="entry name" value="Histidine kinase-like ATPase, C-terminal domain"/>
    <property type="match status" value="1"/>
</dbReference>
<dbReference type="InterPro" id="IPR036097">
    <property type="entry name" value="HisK_dim/P_sf"/>
</dbReference>
<dbReference type="OrthoDB" id="9813394at2"/>
<dbReference type="SUPFAM" id="SSF55874">
    <property type="entry name" value="ATPase domain of HSP90 chaperone/DNA topoisomerase II/histidine kinase"/>
    <property type="match status" value="1"/>
</dbReference>
<evidence type="ECO:0000256" key="8">
    <source>
        <dbReference type="ARBA" id="ARBA00023012"/>
    </source>
</evidence>
<accession>A0A2T0B7N5</accession>
<feature type="transmembrane region" description="Helical" evidence="10">
    <location>
        <begin position="211"/>
        <end position="230"/>
    </location>
</feature>
<gene>
    <name evidence="12" type="primary">todS_1</name>
    <name evidence="12" type="ORF">CLLI_06150</name>
</gene>
<dbReference type="AlphaFoldDB" id="A0A2T0B7N5"/>
<keyword evidence="3" id="KW-0597">Phosphoprotein</keyword>
<dbReference type="CDD" id="cd16922">
    <property type="entry name" value="HATPase_EvgS-ArcB-TorS-like"/>
    <property type="match status" value="1"/>
</dbReference>
<evidence type="ECO:0000256" key="5">
    <source>
        <dbReference type="ARBA" id="ARBA00022741"/>
    </source>
</evidence>
<dbReference type="CDD" id="cd00130">
    <property type="entry name" value="PAS"/>
    <property type="match status" value="1"/>
</dbReference>
<evidence type="ECO:0000256" key="7">
    <source>
        <dbReference type="ARBA" id="ARBA00022840"/>
    </source>
</evidence>
<dbReference type="RefSeq" id="WP_106062785.1">
    <property type="nucleotide sequence ID" value="NZ_PVXO01000012.1"/>
</dbReference>
<keyword evidence="6 12" id="KW-0418">Kinase</keyword>
<keyword evidence="4 12" id="KW-0808">Transferase</keyword>
<dbReference type="Proteomes" id="UP000239706">
    <property type="component" value="Unassembled WGS sequence"/>
</dbReference>
<feature type="transmembrane region" description="Helical" evidence="10">
    <location>
        <begin position="145"/>
        <end position="168"/>
    </location>
</feature>
<keyword evidence="5" id="KW-0547">Nucleotide-binding</keyword>
<proteinExistence type="predicted"/>
<dbReference type="PRINTS" id="PR00344">
    <property type="entry name" value="BCTRLSENSOR"/>
</dbReference>
<evidence type="ECO:0000256" key="6">
    <source>
        <dbReference type="ARBA" id="ARBA00022777"/>
    </source>
</evidence>
<dbReference type="InterPro" id="IPR004358">
    <property type="entry name" value="Sig_transdc_His_kin-like_C"/>
</dbReference>
<dbReference type="Gene3D" id="3.30.450.20">
    <property type="entry name" value="PAS domain"/>
    <property type="match status" value="1"/>
</dbReference>
<dbReference type="InterPro" id="IPR005467">
    <property type="entry name" value="His_kinase_dom"/>
</dbReference>
<dbReference type="GO" id="GO:0005886">
    <property type="term" value="C:plasma membrane"/>
    <property type="evidence" value="ECO:0007669"/>
    <property type="project" value="TreeGrafter"/>
</dbReference>
<name>A0A2T0B7N5_9CLOT</name>
<dbReference type="Pfam" id="PF02518">
    <property type="entry name" value="HATPase_c"/>
    <property type="match status" value="1"/>
</dbReference>
<dbReference type="InterPro" id="IPR036890">
    <property type="entry name" value="HATPase_C_sf"/>
</dbReference>
<feature type="domain" description="Histidine kinase" evidence="11">
    <location>
        <begin position="453"/>
        <end position="669"/>
    </location>
</feature>
<evidence type="ECO:0000256" key="2">
    <source>
        <dbReference type="ARBA" id="ARBA00012438"/>
    </source>
</evidence>
<dbReference type="CDD" id="cd00082">
    <property type="entry name" value="HisKA"/>
    <property type="match status" value="1"/>
</dbReference>
<feature type="transmembrane region" description="Helical" evidence="10">
    <location>
        <begin position="25"/>
        <end position="42"/>
    </location>
</feature>
<evidence type="ECO:0000256" key="4">
    <source>
        <dbReference type="ARBA" id="ARBA00022679"/>
    </source>
</evidence>
<keyword evidence="10" id="KW-1133">Transmembrane helix</keyword>
<dbReference type="InterPro" id="IPR013767">
    <property type="entry name" value="PAS_fold"/>
</dbReference>
<dbReference type="PANTHER" id="PTHR43047">
    <property type="entry name" value="TWO-COMPONENT HISTIDINE PROTEIN KINASE"/>
    <property type="match status" value="1"/>
</dbReference>
<dbReference type="InterPro" id="IPR003594">
    <property type="entry name" value="HATPase_dom"/>
</dbReference>
<dbReference type="EMBL" id="PVXO01000012">
    <property type="protein sequence ID" value="PRR79882.1"/>
    <property type="molecule type" value="Genomic_DNA"/>
</dbReference>
<keyword evidence="9" id="KW-0175">Coiled coil</keyword>
<dbReference type="GO" id="GO:0005524">
    <property type="term" value="F:ATP binding"/>
    <property type="evidence" value="ECO:0007669"/>
    <property type="project" value="UniProtKB-KW"/>
</dbReference>
<dbReference type="SMART" id="SM00091">
    <property type="entry name" value="PAS"/>
    <property type="match status" value="1"/>
</dbReference>
<keyword evidence="10" id="KW-0812">Transmembrane</keyword>
<keyword evidence="8" id="KW-0902">Two-component regulatory system</keyword>
<evidence type="ECO:0000256" key="9">
    <source>
        <dbReference type="SAM" id="Coils"/>
    </source>
</evidence>
<sequence>MYYGIEFKKIFGKENLKNIFKEHSINHIFIFAFSLLLLLYTGKTNYKLFHSIIETLTAVACLSLFIIVINTYKISKNSFFIYLGIVYGFVSIFNLLHGIADTGIFNISTDPINLSVQLNISYRIIEGISILISFIFLYKPIKPILVFYSYTLISSLLLYIIFFTKLFPACFIYNFGLTSFEIKCEHAILLIMLSSILLFIKNRKHFSKTVICYMSLYLVFTILVRTISIINTTIYNDFCLVSHILKFISYYFLYKALVENVLNHPLNILYNDLSHKNSELNLKTIELKKTVSKLNEENIKLEKIKKELQLNKDKQEKLLEFLPDAIFVTHNSKFIYVNTAAVDLFKAENKEELLGKTPLNFVHKDYLDVLTERLEAEKNHINPYYNFNEYKLVTIDGEIIDVELKTSPIGCKGDNLCITVLYDIGERKKAEHTAKLLYEAQENEKLKTEFFSNLSHELRTPINVIYSALQVMDLNNNPKFIEKYHSIIKQNCYRLLRIINNIIDSTKIDAGYLKLNLTYDNIIPVVEDISLSISSYVESKGMDLIFDTDVEELYLDFDPDIIERIILNLLSNAVKFTEKGGTINVFISHNDESVIIGVKDTGIGISKDQQSIIFERFRQVDKSLSRNKEGSGIGLSLVKSLVELHKGTITLTSTEGVGSEFIIQLPILETLKYSAKSKQTIDNNVVQKINIEFSDIYSDIYS</sequence>
<feature type="transmembrane region" description="Helical" evidence="10">
    <location>
        <begin position="79"/>
        <end position="100"/>
    </location>
</feature>
<dbReference type="Pfam" id="PF00512">
    <property type="entry name" value="HisKA"/>
    <property type="match status" value="1"/>
</dbReference>
<reference evidence="12 13" key="1">
    <citation type="submission" date="2018-03" db="EMBL/GenBank/DDBJ databases">
        <title>Genome sequence of Clostridium liquoris DSM 100320.</title>
        <authorList>
            <person name="Poehlein A."/>
            <person name="Daniel R."/>
        </authorList>
    </citation>
    <scope>NUCLEOTIDE SEQUENCE [LARGE SCALE GENOMIC DNA]</scope>
    <source>
        <strain evidence="12 13">DSM 100320</strain>
    </source>
</reference>
<dbReference type="InterPro" id="IPR003661">
    <property type="entry name" value="HisK_dim/P_dom"/>
</dbReference>
<keyword evidence="13" id="KW-1185">Reference proteome</keyword>
<dbReference type="Pfam" id="PF00989">
    <property type="entry name" value="PAS"/>
    <property type="match status" value="1"/>
</dbReference>
<dbReference type="InterPro" id="IPR033425">
    <property type="entry name" value="MASE3"/>
</dbReference>
<feature type="transmembrane region" description="Helical" evidence="10">
    <location>
        <begin position="120"/>
        <end position="138"/>
    </location>
</feature>
<evidence type="ECO:0000313" key="12">
    <source>
        <dbReference type="EMBL" id="PRR79882.1"/>
    </source>
</evidence>
<dbReference type="FunFam" id="3.30.565.10:FF:000037">
    <property type="entry name" value="Hybrid sensor histidine kinase/response regulator"/>
    <property type="match status" value="1"/>
</dbReference>
<evidence type="ECO:0000259" key="11">
    <source>
        <dbReference type="PROSITE" id="PS50109"/>
    </source>
</evidence>
<dbReference type="SUPFAM" id="SSF55785">
    <property type="entry name" value="PYP-like sensor domain (PAS domain)"/>
    <property type="match status" value="1"/>
</dbReference>
<organism evidence="12 13">
    <name type="scientific">Clostridium liquoris</name>
    <dbReference type="NCBI Taxonomy" id="1289519"/>
    <lineage>
        <taxon>Bacteria</taxon>
        <taxon>Bacillati</taxon>
        <taxon>Bacillota</taxon>
        <taxon>Clostridia</taxon>
        <taxon>Eubacteriales</taxon>
        <taxon>Clostridiaceae</taxon>
        <taxon>Clostridium</taxon>
    </lineage>
</organism>
<comment type="caution">
    <text evidence="12">The sequence shown here is derived from an EMBL/GenBank/DDBJ whole genome shotgun (WGS) entry which is preliminary data.</text>
</comment>
<feature type="transmembrane region" description="Helical" evidence="10">
    <location>
        <begin position="180"/>
        <end position="199"/>
    </location>
</feature>
<dbReference type="GO" id="GO:0009927">
    <property type="term" value="F:histidine phosphotransfer kinase activity"/>
    <property type="evidence" value="ECO:0007669"/>
    <property type="project" value="TreeGrafter"/>
</dbReference>
<dbReference type="Gene3D" id="1.10.287.130">
    <property type="match status" value="1"/>
</dbReference>
<dbReference type="SUPFAM" id="SSF47384">
    <property type="entry name" value="Homodimeric domain of signal transducing histidine kinase"/>
    <property type="match status" value="1"/>
</dbReference>
<feature type="coiled-coil region" evidence="9">
    <location>
        <begin position="277"/>
        <end position="318"/>
    </location>
</feature>
<dbReference type="EC" id="2.7.13.3" evidence="2"/>
<dbReference type="InterPro" id="IPR000014">
    <property type="entry name" value="PAS"/>
</dbReference>
<feature type="transmembrane region" description="Helical" evidence="10">
    <location>
        <begin position="48"/>
        <end position="72"/>
    </location>
</feature>
<dbReference type="PANTHER" id="PTHR43047:SF72">
    <property type="entry name" value="OSMOSENSING HISTIDINE PROTEIN KINASE SLN1"/>
    <property type="match status" value="1"/>
</dbReference>
<dbReference type="SMART" id="SM00387">
    <property type="entry name" value="HATPase_c"/>
    <property type="match status" value="1"/>
</dbReference>
<dbReference type="InterPro" id="IPR035965">
    <property type="entry name" value="PAS-like_dom_sf"/>
</dbReference>
<evidence type="ECO:0000256" key="3">
    <source>
        <dbReference type="ARBA" id="ARBA00022553"/>
    </source>
</evidence>
<dbReference type="SMART" id="SM00388">
    <property type="entry name" value="HisKA"/>
    <property type="match status" value="1"/>
</dbReference>
<dbReference type="NCBIfam" id="TIGR00229">
    <property type="entry name" value="sensory_box"/>
    <property type="match status" value="1"/>
</dbReference>
<dbReference type="GO" id="GO:0000155">
    <property type="term" value="F:phosphorelay sensor kinase activity"/>
    <property type="evidence" value="ECO:0007669"/>
    <property type="project" value="InterPro"/>
</dbReference>
<protein>
    <recommendedName>
        <fullName evidence="2">histidine kinase</fullName>
        <ecNumber evidence="2">2.7.13.3</ecNumber>
    </recommendedName>
</protein>
<evidence type="ECO:0000256" key="10">
    <source>
        <dbReference type="SAM" id="Phobius"/>
    </source>
</evidence>
<evidence type="ECO:0000256" key="1">
    <source>
        <dbReference type="ARBA" id="ARBA00000085"/>
    </source>
</evidence>
<evidence type="ECO:0000313" key="13">
    <source>
        <dbReference type="Proteomes" id="UP000239706"/>
    </source>
</evidence>
<dbReference type="PROSITE" id="PS50109">
    <property type="entry name" value="HIS_KIN"/>
    <property type="match status" value="1"/>
</dbReference>
<keyword evidence="10" id="KW-0472">Membrane</keyword>
<dbReference type="Pfam" id="PF17159">
    <property type="entry name" value="MASE3"/>
    <property type="match status" value="1"/>
</dbReference>
<keyword evidence="7" id="KW-0067">ATP-binding</keyword>